<evidence type="ECO:0000313" key="1">
    <source>
        <dbReference type="EMBL" id="MCQ4085013.1"/>
    </source>
</evidence>
<dbReference type="EMBL" id="JANFNG010000048">
    <property type="protein sequence ID" value="MCQ4085013.1"/>
    <property type="molecule type" value="Genomic_DNA"/>
</dbReference>
<reference evidence="1" key="1">
    <citation type="submission" date="2022-06" db="EMBL/GenBank/DDBJ databases">
        <title>Draft genome sequence of Streptomyces sp. RB6PN25 isolated from peat swamp forest in Thailand.</title>
        <authorList>
            <person name="Duangmal K."/>
            <person name="Klaysubun C."/>
        </authorList>
    </citation>
    <scope>NUCLEOTIDE SEQUENCE</scope>
    <source>
        <strain evidence="1">RB6PN25</strain>
    </source>
</reference>
<accession>A0ABT1Q6J3</accession>
<keyword evidence="2" id="KW-1185">Reference proteome</keyword>
<comment type="caution">
    <text evidence="1">The sequence shown here is derived from an EMBL/GenBank/DDBJ whole genome shotgun (WGS) entry which is preliminary data.</text>
</comment>
<proteinExistence type="predicted"/>
<sequence>MKVFWLILVAALAVAAAGSRRQGLLRRAPPAQAVGVVGVGYGRRAQH</sequence>
<dbReference type="Proteomes" id="UP001057702">
    <property type="component" value="Unassembled WGS sequence"/>
</dbReference>
<protein>
    <recommendedName>
        <fullName evidence="3">Secreted protein</fullName>
    </recommendedName>
</protein>
<organism evidence="1 2">
    <name type="scientific">Streptomyces humicola</name>
    <dbReference type="NCBI Taxonomy" id="2953240"/>
    <lineage>
        <taxon>Bacteria</taxon>
        <taxon>Bacillati</taxon>
        <taxon>Actinomycetota</taxon>
        <taxon>Actinomycetes</taxon>
        <taxon>Kitasatosporales</taxon>
        <taxon>Streptomycetaceae</taxon>
        <taxon>Streptomyces</taxon>
    </lineage>
</organism>
<gene>
    <name evidence="1" type="ORF">NGB36_31750</name>
</gene>
<evidence type="ECO:0000313" key="2">
    <source>
        <dbReference type="Proteomes" id="UP001057702"/>
    </source>
</evidence>
<name>A0ABT1Q6J3_9ACTN</name>
<evidence type="ECO:0008006" key="3">
    <source>
        <dbReference type="Google" id="ProtNLM"/>
    </source>
</evidence>
<dbReference type="RefSeq" id="WP_255924101.1">
    <property type="nucleotide sequence ID" value="NZ_JANFNG010000048.1"/>
</dbReference>